<dbReference type="Pfam" id="PF02782">
    <property type="entry name" value="FGGY_C"/>
    <property type="match status" value="1"/>
</dbReference>
<evidence type="ECO:0000256" key="2">
    <source>
        <dbReference type="ARBA" id="ARBA00022679"/>
    </source>
</evidence>
<dbReference type="InterPro" id="IPR000577">
    <property type="entry name" value="Carb_kinase_FGGY"/>
</dbReference>
<proteinExistence type="inferred from homology"/>
<evidence type="ECO:0000259" key="6">
    <source>
        <dbReference type="Pfam" id="PF02782"/>
    </source>
</evidence>
<dbReference type="Gene3D" id="3.30.420.40">
    <property type="match status" value="2"/>
</dbReference>
<dbReference type="GO" id="GO:0016773">
    <property type="term" value="F:phosphotransferase activity, alcohol group as acceptor"/>
    <property type="evidence" value="ECO:0007669"/>
    <property type="project" value="InterPro"/>
</dbReference>
<dbReference type="AlphaFoldDB" id="A0A1V3JAB1"/>
<dbReference type="InterPro" id="IPR018484">
    <property type="entry name" value="FGGY_N"/>
</dbReference>
<dbReference type="InterPro" id="IPR018483">
    <property type="entry name" value="Carb_kinase_FGGY_CS"/>
</dbReference>
<dbReference type="GO" id="GO:0016301">
    <property type="term" value="F:kinase activity"/>
    <property type="evidence" value="ECO:0007669"/>
    <property type="project" value="UniProtKB-KW"/>
</dbReference>
<keyword evidence="8" id="KW-1185">Reference proteome</keyword>
<sequence>MAYYLGIDCGGTFIKAILVDSAGNILSSSRQNSPILSEKEGYAERNMTKLWLDCVKAIKTVIAQANISPKQIKSIGISAQGKGVFLLDKEKKPLGNAILSSDQRARDVVKNWEKQHIHHWLYPKTYQPLWAGHPVSILRWLKENNPDLYKNIGTVLMSHDYLRFCLTGKLHCEETNISESNLYNMTTKTYDTEIIEKLDIAEIYDKLPPIVKSNQVVGYVTPEAAELSGLEIGTPVVGGLFDVVASTLCANLTDENKLCAILGTWHIVSGITQNFANEQQRLVHGCYPETDKLIIHDDSPTSIANLEWFIEQCAPLTYEEINVLVDSIKPQLDSVLFIPFLYGTNAGNVKAGFYGIQSHHTKSHLLRAIYEGVIFSLMTHIENMKKKFPNTEKLHVMGGITKSQVWLQMLADITGITLEISEIDEPGCLGAALVAMQGVGLETKDIINKLTNVKFIEPNKENNFIYQQKYKSYIKLINALKTL</sequence>
<evidence type="ECO:0000256" key="1">
    <source>
        <dbReference type="ARBA" id="ARBA00009156"/>
    </source>
</evidence>
<gene>
    <name evidence="7" type="ORF">BKK55_11815</name>
</gene>
<evidence type="ECO:0000313" key="8">
    <source>
        <dbReference type="Proteomes" id="UP000188541"/>
    </source>
</evidence>
<organism evidence="7 8">
    <name type="scientific">Rodentibacter genomosp. 2</name>
    <dbReference type="NCBI Taxonomy" id="1908266"/>
    <lineage>
        <taxon>Bacteria</taxon>
        <taxon>Pseudomonadati</taxon>
        <taxon>Pseudomonadota</taxon>
        <taxon>Gammaproteobacteria</taxon>
        <taxon>Pasteurellales</taxon>
        <taxon>Pasteurellaceae</taxon>
        <taxon>Rodentibacter</taxon>
    </lineage>
</organism>
<dbReference type="PANTHER" id="PTHR43095">
    <property type="entry name" value="SUGAR KINASE"/>
    <property type="match status" value="1"/>
</dbReference>
<dbReference type="CDD" id="cd07802">
    <property type="entry name" value="ASKHA_NBD_FGGY_EcLyxK-like"/>
    <property type="match status" value="1"/>
</dbReference>
<keyword evidence="3 4" id="KW-0418">Kinase</keyword>
<dbReference type="PIRSF" id="PIRSF000538">
    <property type="entry name" value="GlpK"/>
    <property type="match status" value="1"/>
</dbReference>
<evidence type="ECO:0000256" key="3">
    <source>
        <dbReference type="ARBA" id="ARBA00022777"/>
    </source>
</evidence>
<dbReference type="Proteomes" id="UP000188541">
    <property type="component" value="Unassembled WGS sequence"/>
</dbReference>
<dbReference type="EMBL" id="MLHO01000079">
    <property type="protein sequence ID" value="OOF52985.1"/>
    <property type="molecule type" value="Genomic_DNA"/>
</dbReference>
<evidence type="ECO:0000313" key="7">
    <source>
        <dbReference type="EMBL" id="OOF52985.1"/>
    </source>
</evidence>
<accession>A0A1V3JAB1</accession>
<dbReference type="InterPro" id="IPR050406">
    <property type="entry name" value="FGGY_Carb_Kinase"/>
</dbReference>
<comment type="similarity">
    <text evidence="1 4">Belongs to the FGGY kinase family.</text>
</comment>
<dbReference type="OrthoDB" id="9805576at2"/>
<feature type="domain" description="Carbohydrate kinase FGGY N-terminal" evidence="5">
    <location>
        <begin position="3"/>
        <end position="249"/>
    </location>
</feature>
<dbReference type="PROSITE" id="PS00445">
    <property type="entry name" value="FGGY_KINASES_2"/>
    <property type="match status" value="1"/>
</dbReference>
<reference evidence="7 8" key="1">
    <citation type="submission" date="2016-10" db="EMBL/GenBank/DDBJ databases">
        <title>Rodentibacter gen. nov. and new species.</title>
        <authorList>
            <person name="Christensen H."/>
        </authorList>
    </citation>
    <scope>NUCLEOTIDE SEQUENCE [LARGE SCALE GENOMIC DNA]</scope>
    <source>
        <strain evidence="7 8">1996246016</strain>
    </source>
</reference>
<dbReference type="SUPFAM" id="SSF53067">
    <property type="entry name" value="Actin-like ATPase domain"/>
    <property type="match status" value="2"/>
</dbReference>
<dbReference type="RefSeq" id="WP_077551848.1">
    <property type="nucleotide sequence ID" value="NZ_MLHO01000079.1"/>
</dbReference>
<dbReference type="InterPro" id="IPR043129">
    <property type="entry name" value="ATPase_NBD"/>
</dbReference>
<evidence type="ECO:0000259" key="5">
    <source>
        <dbReference type="Pfam" id="PF00370"/>
    </source>
</evidence>
<keyword evidence="2 4" id="KW-0808">Transferase</keyword>
<dbReference type="PANTHER" id="PTHR43095:SF3">
    <property type="entry name" value="L-XYLULOSE_3-KETO-L-GULONATE KINASE"/>
    <property type="match status" value="1"/>
</dbReference>
<protein>
    <submittedName>
        <fullName evidence="7">Carbohydrate kinase</fullName>
    </submittedName>
</protein>
<dbReference type="InterPro" id="IPR018485">
    <property type="entry name" value="FGGY_C"/>
</dbReference>
<name>A0A1V3JAB1_9PAST</name>
<comment type="caution">
    <text evidence="7">The sequence shown here is derived from an EMBL/GenBank/DDBJ whole genome shotgun (WGS) entry which is preliminary data.</text>
</comment>
<dbReference type="Pfam" id="PF00370">
    <property type="entry name" value="FGGY_N"/>
    <property type="match status" value="1"/>
</dbReference>
<dbReference type="STRING" id="1908266.BKK55_11815"/>
<dbReference type="GO" id="GO:0005975">
    <property type="term" value="P:carbohydrate metabolic process"/>
    <property type="evidence" value="ECO:0007669"/>
    <property type="project" value="InterPro"/>
</dbReference>
<evidence type="ECO:0000256" key="4">
    <source>
        <dbReference type="RuleBase" id="RU003733"/>
    </source>
</evidence>
<feature type="domain" description="Carbohydrate kinase FGGY C-terminal" evidence="6">
    <location>
        <begin position="261"/>
        <end position="436"/>
    </location>
</feature>